<protein>
    <submittedName>
        <fullName evidence="1">Uncharacterized protein</fullName>
    </submittedName>
</protein>
<proteinExistence type="predicted"/>
<name>A0A1B8YL24_9GAMM</name>
<organism evidence="1 2">
    <name type="scientific">Photorhabdus namnaonensis</name>
    <dbReference type="NCBI Taxonomy" id="1851568"/>
    <lineage>
        <taxon>Bacteria</taxon>
        <taxon>Pseudomonadati</taxon>
        <taxon>Pseudomonadota</taxon>
        <taxon>Gammaproteobacteria</taxon>
        <taxon>Enterobacterales</taxon>
        <taxon>Morganellaceae</taxon>
        <taxon>Photorhabdus</taxon>
    </lineage>
</organism>
<comment type="caution">
    <text evidence="1">The sequence shown here is derived from an EMBL/GenBank/DDBJ whole genome shotgun (WGS) entry which is preliminary data.</text>
</comment>
<reference evidence="2" key="1">
    <citation type="submission" date="2015-11" db="EMBL/GenBank/DDBJ databases">
        <authorList>
            <person name="Tobias N.J."/>
            <person name="Mishra B."/>
            <person name="Gupta D.K."/>
            <person name="Thines M."/>
            <person name="Stinear T.P."/>
            <person name="Bode H.B."/>
        </authorList>
    </citation>
    <scope>NUCLEOTIDE SEQUENCE [LARGE SCALE GENOMIC DNA]</scope>
    <source>
        <strain evidence="2">PB45.5</strain>
    </source>
</reference>
<gene>
    <name evidence="1" type="ORF">Phpb_00984</name>
</gene>
<sequence>MKKSYAISFQIINTIKVNNKPWGIQDSSSKFIYGDSVTKNLFTLLYNHLIIKGFMIINHPKIWDNRELN</sequence>
<evidence type="ECO:0000313" key="1">
    <source>
        <dbReference type="EMBL" id="OCA55874.1"/>
    </source>
</evidence>
<evidence type="ECO:0000313" key="2">
    <source>
        <dbReference type="Proteomes" id="UP000092665"/>
    </source>
</evidence>
<accession>A0A1B8YL24</accession>
<dbReference type="AlphaFoldDB" id="A0A1B8YL24"/>
<dbReference type="Proteomes" id="UP000092665">
    <property type="component" value="Unassembled WGS sequence"/>
</dbReference>
<keyword evidence="2" id="KW-1185">Reference proteome</keyword>
<dbReference type="EMBL" id="LOIC01000020">
    <property type="protein sequence ID" value="OCA55874.1"/>
    <property type="molecule type" value="Genomic_DNA"/>
</dbReference>